<evidence type="ECO:0000256" key="1">
    <source>
        <dbReference type="ARBA" id="ARBA00001935"/>
    </source>
</evidence>
<evidence type="ECO:0000256" key="7">
    <source>
        <dbReference type="ARBA" id="ARBA00022723"/>
    </source>
</evidence>
<keyword evidence="15" id="KW-0325">Glycoprotein</keyword>
<evidence type="ECO:0000256" key="3">
    <source>
        <dbReference type="ARBA" id="ARBA00010609"/>
    </source>
</evidence>
<feature type="domain" description="Plastocyanin-like" evidence="17">
    <location>
        <begin position="1544"/>
        <end position="1639"/>
    </location>
</feature>
<organism evidence="18 19">
    <name type="scientific">Labeo rohita</name>
    <name type="common">Indian major carp</name>
    <name type="synonym">Cyprinus rohita</name>
    <dbReference type="NCBI Taxonomy" id="84645"/>
    <lineage>
        <taxon>Eukaryota</taxon>
        <taxon>Metazoa</taxon>
        <taxon>Chordata</taxon>
        <taxon>Craniata</taxon>
        <taxon>Vertebrata</taxon>
        <taxon>Euteleostomi</taxon>
        <taxon>Actinopterygii</taxon>
        <taxon>Neopterygii</taxon>
        <taxon>Teleostei</taxon>
        <taxon>Ostariophysi</taxon>
        <taxon>Cypriniformes</taxon>
        <taxon>Cyprinidae</taxon>
        <taxon>Labeoninae</taxon>
        <taxon>Labeonini</taxon>
        <taxon>Labeo</taxon>
    </lineage>
</organism>
<evidence type="ECO:0000256" key="14">
    <source>
        <dbReference type="ARBA" id="ARBA00023157"/>
    </source>
</evidence>
<dbReference type="Pfam" id="PF07732">
    <property type="entry name" value="Cu-oxidase_3"/>
    <property type="match status" value="4"/>
</dbReference>
<sequence>MSLAEQVRRIKDIEAIESDSFVPQAFKSSRDGTKVTEASEIKKEAETIKEEVTLLPTAIMYNDSNTLAHPNLFMDKEEAERLWLNRLISLRQERLMGSPQALNHSSSAPAEEKTPNLVVDENLSWYLKENVEKFCSEPDKTKQLMYDVDEDFRESNLMHSINGYVYGNLPALKVCVGRPVSWHLFGIGNEVDIHSAYFHGHTLMDRMHRTDVLSLVVDENLSWYLKENIEKFCSDPDKTKQLMYDVDEDFRESNLMHSINGYVYGNLPALKVCVGRPVSWHLFGIAGMQSFYEVLACGSSASPTETPGKERHFYIAAEEMVWYYAPSGVNYMTDASLTDDSDSESYFSRDGGKLGGKYLKARYISYTDDTFTTKTHIAGSDVHLGILGPVIRAEAGDVIIVTFHNRATRDYSIQPHGLHYEKAYEGAKYQDGTQKPGVSVAPGEKFVYRWRVIEGPSSSDPACLSYLYYSAVDPVRDTNSGLFGPIQVCKKGVLDGSGHQYANKIQHEFFLLFSVMDENENWYLEKNIEEFGSSDLSVPANEEFQESNKMHAVNGYMYGNLPGLDLCNGEHTMWHILGLGTEVDIYGIYFEGNTFQRDGMNRDTLSVFPHTTVTVSMTPDNDGQFELSCLTGDHYQAGMRQHYEVKSCSAKTPAAEHFSSTVRYYIAAEEVEWNYAPDQIWELKKYKTILKESPGSIYLKQSENWIGAKYKKVVFCEYTDESFTRRKPRIPEEEHLEIMGPIIRAEVGERIQVVFKNKASMTYSIHAHGVKTSKTHQNGVQPGDMLTYSWTIPTRSGPGPKDPNCITYAYYSSVSLVEDLMSGLVGPLIVCRKNTLNTNRHRKDIDKEFALLFMVFDENMSHYLDENIKTYLNTDPEKFDKYDGDFMESNKMHGINGKLYANLHGLNMTENDKTEWYLIGLGNEVDMHTVHFHAQSFIYRMDHPHRAGVYGLFPGTFQTIEMTAGSPGQWLLHCHATDHIYAGMETLVTVYPKGSVYKKALYRQYTDESYSTEIPKPDWLGFLGPILRAEVGDVIVVHMKNFASRPYSLHPHGVFYEKNSEGALYPDGTTGRDKSDDAVAPGESYTYTWHVKPEYAPTEADASCLTWIYHSHGDAPKDIASGLIGALLTCKQDKTKQLMYDVDEEFRESNLMHSINGYVYGNLPALKVCVGRPVSWHLFSIGNEVDIHSAYFHGHTLMDRMHRTDVLSLFPATSVTATMIPRTEGKWLLSCQVNDHVQGTQKAGASVAPGERFVYRWRVLEGPSSSDPACLSYLYYSAVDPVRDTNSGLFGPIQVCKKGVLDGSGHQHANKIQHEFFLLFSVMDENESWYLEKNIEEFGSSDSDPANEEFQESNKMHAVNGYMYGNLPGLDLCNGEHTMWHILGLGTKVDIHGLYFEGNTFQRDGMNRDTLSVFPHTTVTVSMTPDNNGQFELSCLTGDHYQAGMRQHYEVKSCSAKTPAAEHFSSTVRYYIAAEEVEWNYAPDRTWELEKHKTTPDESPGNVYLKRSQNQIGAKYKKVVFREYTDESFTKRKPRSPEEEHLEIMGPIIRAEVGERIQVVFKNKASMTYSIHAHGVKTSKTHQNGVQPGDMLTYSWTIPARSGPGPNDPNCITYAYYSSVSLVEDLMSGLVGPLIVCRKNTLNTNRHRKDTDKEFALLFMVFDENMSHYLDENIKTYLNTDLKDFKKYDGDFMESNKMHDHPHRAGVYGLFPGTFQTIEMTAGSPGQWLLHCHVTDHIYAGMETLVTVHPKG</sequence>
<keyword evidence="10" id="KW-1133">Transmembrane helix</keyword>
<feature type="domain" description="Plastocyanin-like" evidence="16">
    <location>
        <begin position="1700"/>
        <end position="1750"/>
    </location>
</feature>
<evidence type="ECO:0000259" key="17">
    <source>
        <dbReference type="Pfam" id="PF07732"/>
    </source>
</evidence>
<dbReference type="Pfam" id="PF07731">
    <property type="entry name" value="Cu-oxidase_2"/>
    <property type="match status" value="2"/>
</dbReference>
<dbReference type="InterPro" id="IPR033138">
    <property type="entry name" value="Cu_oxidase_CS"/>
</dbReference>
<keyword evidence="19" id="KW-1185">Reference proteome</keyword>
<evidence type="ECO:0000313" key="19">
    <source>
        <dbReference type="Proteomes" id="UP000290572"/>
    </source>
</evidence>
<reference evidence="18 19" key="1">
    <citation type="submission" date="2018-03" db="EMBL/GenBank/DDBJ databases">
        <title>Draft genome sequence of Rohu Carp (Labeo rohita).</title>
        <authorList>
            <person name="Das P."/>
            <person name="Kushwaha B."/>
            <person name="Joshi C.G."/>
            <person name="Kumar D."/>
            <person name="Nagpure N.S."/>
            <person name="Sahoo L."/>
            <person name="Das S.P."/>
            <person name="Bit A."/>
            <person name="Patnaik S."/>
            <person name="Meher P.K."/>
            <person name="Jayasankar P."/>
            <person name="Koringa P.G."/>
            <person name="Patel N.V."/>
            <person name="Hinsu A.T."/>
            <person name="Kumar R."/>
            <person name="Pandey M."/>
            <person name="Agarwal S."/>
            <person name="Srivastava S."/>
            <person name="Singh M."/>
            <person name="Iquebal M.A."/>
            <person name="Jaiswal S."/>
            <person name="Angadi U.B."/>
            <person name="Kumar N."/>
            <person name="Raza M."/>
            <person name="Shah T.M."/>
            <person name="Rai A."/>
            <person name="Jena J.K."/>
        </authorList>
    </citation>
    <scope>NUCLEOTIDE SEQUENCE [LARGE SCALE GENOMIC DNA]</scope>
    <source>
        <strain evidence="18">DASCIFA01</strain>
        <tissue evidence="18">Testis</tissue>
    </source>
</reference>
<protein>
    <recommendedName>
        <fullName evidence="4">ferroxidase</fullName>
        <ecNumber evidence="4">1.16.3.1</ecNumber>
    </recommendedName>
</protein>
<evidence type="ECO:0000313" key="18">
    <source>
        <dbReference type="EMBL" id="RXN06117.1"/>
    </source>
</evidence>
<evidence type="ECO:0000256" key="8">
    <source>
        <dbReference type="ARBA" id="ARBA00022729"/>
    </source>
</evidence>
<dbReference type="InterPro" id="IPR002355">
    <property type="entry name" value="Cu_oxidase_Cu_BS"/>
</dbReference>
<dbReference type="PROSITE" id="PS00079">
    <property type="entry name" value="MULTICOPPER_OXIDASE1"/>
    <property type="match status" value="2"/>
</dbReference>
<dbReference type="Proteomes" id="UP000290572">
    <property type="component" value="Unassembled WGS sequence"/>
</dbReference>
<dbReference type="EC" id="1.16.3.1" evidence="4"/>
<evidence type="ECO:0000256" key="5">
    <source>
        <dbReference type="ARBA" id="ARBA00022448"/>
    </source>
</evidence>
<dbReference type="FunFam" id="2.60.40.420:FF:000028">
    <property type="entry name" value="Ceruloplasmin"/>
    <property type="match status" value="2"/>
</dbReference>
<dbReference type="GO" id="GO:0006826">
    <property type="term" value="P:iron ion transport"/>
    <property type="evidence" value="ECO:0007669"/>
    <property type="project" value="TreeGrafter"/>
</dbReference>
<evidence type="ECO:0000256" key="12">
    <source>
        <dbReference type="ARBA" id="ARBA00023065"/>
    </source>
</evidence>
<evidence type="ECO:0000256" key="6">
    <source>
        <dbReference type="ARBA" id="ARBA00022692"/>
    </source>
</evidence>
<keyword evidence="11" id="KW-0560">Oxidoreductase</keyword>
<dbReference type="STRING" id="84645.A0A498LKH0"/>
<evidence type="ECO:0000256" key="15">
    <source>
        <dbReference type="ARBA" id="ARBA00023180"/>
    </source>
</evidence>
<evidence type="ECO:0000256" key="11">
    <source>
        <dbReference type="ARBA" id="ARBA00023002"/>
    </source>
</evidence>
<keyword evidence="9" id="KW-0677">Repeat</keyword>
<comment type="similarity">
    <text evidence="3">Belongs to the multicopper oxidase family.</text>
</comment>
<proteinExistence type="inferred from homology"/>
<accession>A0A498LKH0</accession>
<evidence type="ECO:0000256" key="4">
    <source>
        <dbReference type="ARBA" id="ARBA00013107"/>
    </source>
</evidence>
<keyword evidence="6" id="KW-0812">Transmembrane</keyword>
<keyword evidence="13" id="KW-0472">Membrane</keyword>
<dbReference type="PROSITE" id="PS00080">
    <property type="entry name" value="MULTICOPPER_OXIDASE2"/>
    <property type="match status" value="2"/>
</dbReference>
<dbReference type="PANTHER" id="PTHR11709">
    <property type="entry name" value="MULTI-COPPER OXIDASE"/>
    <property type="match status" value="1"/>
</dbReference>
<evidence type="ECO:0000256" key="9">
    <source>
        <dbReference type="ARBA" id="ARBA00022737"/>
    </source>
</evidence>
<dbReference type="InterPro" id="IPR045087">
    <property type="entry name" value="Cu-oxidase_fam"/>
</dbReference>
<feature type="domain" description="Plastocyanin-like" evidence="16">
    <location>
        <begin position="883"/>
        <end position="992"/>
    </location>
</feature>
<keyword evidence="5" id="KW-0813">Transport</keyword>
<gene>
    <name evidence="18" type="ORF">ROHU_033012</name>
</gene>
<dbReference type="SUPFAM" id="SSF49503">
    <property type="entry name" value="Cupredoxins"/>
    <property type="match status" value="12"/>
</dbReference>
<feature type="domain" description="Plastocyanin-like" evidence="17">
    <location>
        <begin position="738"/>
        <end position="833"/>
    </location>
</feature>
<dbReference type="InterPro" id="IPR011706">
    <property type="entry name" value="Cu-oxidase_C"/>
</dbReference>
<dbReference type="GO" id="GO:0004322">
    <property type="term" value="F:ferroxidase activity"/>
    <property type="evidence" value="ECO:0007669"/>
    <property type="project" value="UniProtKB-EC"/>
</dbReference>
<evidence type="ECO:0000256" key="10">
    <source>
        <dbReference type="ARBA" id="ARBA00022989"/>
    </source>
</evidence>
<evidence type="ECO:0000256" key="2">
    <source>
        <dbReference type="ARBA" id="ARBA00004167"/>
    </source>
</evidence>
<name>A0A498LKH0_LABRO</name>
<dbReference type="Gene3D" id="2.60.40.420">
    <property type="entry name" value="Cupredoxins - blue copper proteins"/>
    <property type="match status" value="9"/>
</dbReference>
<evidence type="ECO:0000256" key="13">
    <source>
        <dbReference type="ARBA" id="ARBA00023136"/>
    </source>
</evidence>
<feature type="domain" description="Plastocyanin-like" evidence="17">
    <location>
        <begin position="385"/>
        <end position="489"/>
    </location>
</feature>
<comment type="subcellular location">
    <subcellularLocation>
        <location evidence="2">Membrane</location>
        <topology evidence="2">Single-pass membrane protein</topology>
    </subcellularLocation>
</comment>
<comment type="cofactor">
    <cofactor evidence="1">
        <name>Cu cation</name>
        <dbReference type="ChEBI" id="CHEBI:23378"/>
    </cofactor>
</comment>
<dbReference type="GO" id="GO:0005886">
    <property type="term" value="C:plasma membrane"/>
    <property type="evidence" value="ECO:0007669"/>
    <property type="project" value="TreeGrafter"/>
</dbReference>
<dbReference type="GO" id="GO:0005507">
    <property type="term" value="F:copper ion binding"/>
    <property type="evidence" value="ECO:0007669"/>
    <property type="project" value="InterPro"/>
</dbReference>
<evidence type="ECO:0000259" key="16">
    <source>
        <dbReference type="Pfam" id="PF07731"/>
    </source>
</evidence>
<dbReference type="InterPro" id="IPR011707">
    <property type="entry name" value="Cu-oxidase-like_N"/>
</dbReference>
<comment type="caution">
    <text evidence="18">The sequence shown here is derived from an EMBL/GenBank/DDBJ whole genome shotgun (WGS) entry which is preliminary data.</text>
</comment>
<keyword evidence="12" id="KW-0406">Ion transport</keyword>
<dbReference type="PANTHER" id="PTHR11709:SF504">
    <property type="entry name" value="PLASTOCYANIN-LIKE DOMAIN-CONTAINING PROTEIN"/>
    <property type="match status" value="1"/>
</dbReference>
<dbReference type="FunFam" id="2.60.40.420:FF:000002">
    <property type="entry name" value="Hephaestin like 1"/>
    <property type="match status" value="2"/>
</dbReference>
<dbReference type="EMBL" id="QBIY01013379">
    <property type="protein sequence ID" value="RXN06117.1"/>
    <property type="molecule type" value="Genomic_DNA"/>
</dbReference>
<keyword evidence="14" id="KW-1015">Disulfide bond</keyword>
<feature type="domain" description="Plastocyanin-like" evidence="17">
    <location>
        <begin position="1022"/>
        <end position="1128"/>
    </location>
</feature>
<dbReference type="InterPro" id="IPR008972">
    <property type="entry name" value="Cupredoxin"/>
</dbReference>
<keyword evidence="8" id="KW-0732">Signal</keyword>
<keyword evidence="7" id="KW-0479">Metal-binding</keyword>